<evidence type="ECO:0000313" key="1">
    <source>
        <dbReference type="EMBL" id="AJK68063.1"/>
    </source>
</evidence>
<dbReference type="EMBL" id="CP007790">
    <property type="protein sequence ID" value="AJK68063.1"/>
    <property type="molecule type" value="Genomic_DNA"/>
</dbReference>
<accession>A0A0B6TJE8</accession>
<organism evidence="1 2">
    <name type="scientific">Corynebacterium marinum DSM 44953</name>
    <dbReference type="NCBI Taxonomy" id="1224162"/>
    <lineage>
        <taxon>Bacteria</taxon>
        <taxon>Bacillati</taxon>
        <taxon>Actinomycetota</taxon>
        <taxon>Actinomycetes</taxon>
        <taxon>Mycobacteriales</taxon>
        <taxon>Corynebacteriaceae</taxon>
        <taxon>Corynebacterium</taxon>
    </lineage>
</organism>
<dbReference type="KEGG" id="cmq:B840_02175"/>
<dbReference type="RefSeq" id="WP_052491056.1">
    <property type="nucleotide sequence ID" value="NZ_CP007790.1"/>
</dbReference>
<dbReference type="AlphaFoldDB" id="A0A0B6TJE8"/>
<proteinExistence type="predicted"/>
<sequence length="168" mass="18612">MIMPHTFDTFGCHLASALAETLELQSDHLRGEKLYGATLVPATDNLMPRFAVLEDSDTAGMESRRRWAPDDFSTGLGTPRLNDVCGRTRDLRDSWPGTSEEWHHASLAALSDALGSRVVRLTLRRLGADPILYIFDGGECGIEPTTFRTLNAGRESEPYYLQAARCLL</sequence>
<dbReference type="OrthoDB" id="4409500at2"/>
<gene>
    <name evidence="1" type="ORF">B840_02175</name>
</gene>
<protein>
    <submittedName>
        <fullName evidence="1">Uncharacterized protein</fullName>
    </submittedName>
</protein>
<dbReference type="Proteomes" id="UP000031928">
    <property type="component" value="Chromosome"/>
</dbReference>
<keyword evidence="2" id="KW-1185">Reference proteome</keyword>
<dbReference type="HOGENOM" id="CLU_1583742_0_0_11"/>
<reference evidence="1 2" key="1">
    <citation type="submission" date="2014-05" db="EMBL/GenBank/DDBJ databases">
        <title>Complete genome sequence of Corynebacterium marinum DSM 44953.</title>
        <authorList>
            <person name="Schaffert L."/>
            <person name="Albersmeier A."/>
            <person name="Kalinowski J."/>
            <person name="Ruckert C."/>
        </authorList>
    </citation>
    <scope>NUCLEOTIDE SEQUENCE [LARGE SCALE GENOMIC DNA]</scope>
    <source>
        <strain evidence="1 2">DSM 44953</strain>
    </source>
</reference>
<evidence type="ECO:0000313" key="2">
    <source>
        <dbReference type="Proteomes" id="UP000031928"/>
    </source>
</evidence>
<name>A0A0B6TJE8_9CORY</name>
<dbReference type="STRING" id="1224162.B840_02175"/>